<evidence type="ECO:0000256" key="1">
    <source>
        <dbReference type="SAM" id="Phobius"/>
    </source>
</evidence>
<gene>
    <name evidence="4" type="primary">LOC106058427</name>
</gene>
<sequence length="596" mass="67448">MSKSTTSWKTLIILEVVALFSTLFISDAQMYTIEDKSTSDQCDNALLASKDVVDLLVTVNMSNTDYNDTNSFTLSAVRPGSSEQTQLCNIKFRQSCSPSNFAHCYCALNQHDLFTFRYRSQASLNLSRNFLVINGDQRHNITLKQILGSEPDLIVYIDNHKFRSANECHLDISQNQFVLFVVSFNDYEGQEVDVKFLGIKAKRFSTQNNMKCVVCYRMALVNQSGSVRFHYMNKCRQNVTMSCDFQEAHIYTIEDKSTSDQCDKALLASKDMVDLLVTVNMSNTDYNDTTSFTLSAVRPGSSEQTELCSMGFGQSCSATYSLNCVCEHILEDIYTFRYRSKAEISLSRNFLIVNGKPYMKIRLKQILDSQPDLIVYIDGHEFRSANECHLEIAKNEDVQLNVTFNDFEGQQVEVKFLGIEAVQIYGLNCVCYDIALVNQSGALRLDYSNKCRQNISMECTLQDPQSASNYKRRITGTPSFLTDESTSDIYCCSVERSSWSALIALILALVLLCFIIAFCFVFWYMNRCQCLKGESSQGSRLSIEDFLARPVSSPKDQDRITFSSSIRLTGILSSSIVQSPKVKDIQSVHSHFHSEV</sequence>
<dbReference type="GeneID" id="106058427"/>
<dbReference type="OrthoDB" id="10317868at2759"/>
<keyword evidence="2" id="KW-0732">Signal</keyword>
<proteinExistence type="predicted"/>
<keyword evidence="1" id="KW-0812">Transmembrane</keyword>
<feature type="chain" id="PRO_5040840728" evidence="2">
    <location>
        <begin position="29"/>
        <end position="596"/>
    </location>
</feature>
<organism evidence="3 4">
    <name type="scientific">Biomphalaria glabrata</name>
    <name type="common">Bloodfluke planorb</name>
    <name type="synonym">Freshwater snail</name>
    <dbReference type="NCBI Taxonomy" id="6526"/>
    <lineage>
        <taxon>Eukaryota</taxon>
        <taxon>Metazoa</taxon>
        <taxon>Spiralia</taxon>
        <taxon>Lophotrochozoa</taxon>
        <taxon>Mollusca</taxon>
        <taxon>Gastropoda</taxon>
        <taxon>Heterobranchia</taxon>
        <taxon>Euthyneura</taxon>
        <taxon>Panpulmonata</taxon>
        <taxon>Hygrophila</taxon>
        <taxon>Lymnaeoidea</taxon>
        <taxon>Planorbidae</taxon>
        <taxon>Biomphalaria</taxon>
    </lineage>
</organism>
<feature type="signal peptide" evidence="2">
    <location>
        <begin position="1"/>
        <end position="28"/>
    </location>
</feature>
<keyword evidence="3" id="KW-1185">Reference proteome</keyword>
<protein>
    <submittedName>
        <fullName evidence="4">Uncharacterized protein LOC106058427 isoform X1</fullName>
    </submittedName>
</protein>
<accession>A0A9U8E4E2</accession>
<evidence type="ECO:0000256" key="2">
    <source>
        <dbReference type="SAM" id="SignalP"/>
    </source>
</evidence>
<dbReference type="RefSeq" id="XP_013071315.2">
    <property type="nucleotide sequence ID" value="XM_013215861.2"/>
</dbReference>
<dbReference type="KEGG" id="bgt:106058427"/>
<reference evidence="4" key="1">
    <citation type="submission" date="2025-08" db="UniProtKB">
        <authorList>
            <consortium name="RefSeq"/>
        </authorList>
    </citation>
    <scope>IDENTIFICATION</scope>
</reference>
<keyword evidence="1" id="KW-0472">Membrane</keyword>
<keyword evidence="1" id="KW-1133">Transmembrane helix</keyword>
<dbReference type="Proteomes" id="UP001165740">
    <property type="component" value="Chromosome 5"/>
</dbReference>
<feature type="transmembrane region" description="Helical" evidence="1">
    <location>
        <begin position="499"/>
        <end position="525"/>
    </location>
</feature>
<evidence type="ECO:0000313" key="3">
    <source>
        <dbReference type="Proteomes" id="UP001165740"/>
    </source>
</evidence>
<dbReference type="AlphaFoldDB" id="A0A9U8E4E2"/>
<evidence type="ECO:0000313" key="4">
    <source>
        <dbReference type="RefSeq" id="XP_013071315.2"/>
    </source>
</evidence>
<name>A0A9U8E4E2_BIOGL</name>